<feature type="region of interest" description="Disordered" evidence="1">
    <location>
        <begin position="167"/>
        <end position="192"/>
    </location>
</feature>
<feature type="region of interest" description="Disordered" evidence="1">
    <location>
        <begin position="206"/>
        <end position="257"/>
    </location>
</feature>
<gene>
    <name evidence="2" type="ORF">ASPFODRAFT_148728</name>
</gene>
<evidence type="ECO:0000256" key="1">
    <source>
        <dbReference type="SAM" id="MobiDB-lite"/>
    </source>
</evidence>
<accession>A0A1M3SYW1</accession>
<dbReference type="EMBL" id="KV878278">
    <property type="protein sequence ID" value="OJZ79677.1"/>
    <property type="molecule type" value="Genomic_DNA"/>
</dbReference>
<evidence type="ECO:0000313" key="3">
    <source>
        <dbReference type="Proteomes" id="UP000184063"/>
    </source>
</evidence>
<evidence type="ECO:0000313" key="2">
    <source>
        <dbReference type="EMBL" id="OJZ79677.1"/>
    </source>
</evidence>
<sequence length="387" mass="40356">MILLLSFVCLAIAFQPLHPNVSSRAAKRLVKDGYLQDPRTATERALYGNTNSRSIERERLSFITFPGAATRGSNCWQTQSLSHISRELIGYVYQEHEIVSSPPAADLANSVISASCCVGLGSLYSLASKTLLRATIEGTDSRAIKPAAISTVSSALGRLASTTKPLNSVVSSSSLSGHATSASSRTARDPKASNALDTLATVAEANAHSTETPDKEAGEAATPSTTWHATSSTTTNDVGVTSETASSPAQSTTTENVGWGSMIESSFKTTIYCSFTERCGHPDISSPSLQSACEALVKDGCANPYVGSDFFGGVEFTANNKLASCMDSAPLTIEGCQEGLRRAASYVDSQVALKGDRACGGFVNIANAKGDEAGAIIHNGAHGIIEA</sequence>
<protein>
    <submittedName>
        <fullName evidence="2">Uncharacterized protein</fullName>
    </submittedName>
</protein>
<dbReference type="VEuPathDB" id="FungiDB:ASPFODRAFT_148728"/>
<feature type="compositionally biased region" description="Polar residues" evidence="1">
    <location>
        <begin position="236"/>
        <end position="256"/>
    </location>
</feature>
<feature type="compositionally biased region" description="Low complexity" evidence="1">
    <location>
        <begin position="220"/>
        <end position="235"/>
    </location>
</feature>
<proteinExistence type="predicted"/>
<dbReference type="OrthoDB" id="4499425at2759"/>
<name>A0A1M3SYW1_ASPLC</name>
<dbReference type="AlphaFoldDB" id="A0A1M3SYW1"/>
<dbReference type="Proteomes" id="UP000184063">
    <property type="component" value="Unassembled WGS sequence"/>
</dbReference>
<feature type="compositionally biased region" description="Low complexity" evidence="1">
    <location>
        <begin position="168"/>
        <end position="184"/>
    </location>
</feature>
<organism evidence="2 3">
    <name type="scientific">Aspergillus luchuensis (strain CBS 106.47)</name>
    <dbReference type="NCBI Taxonomy" id="1137211"/>
    <lineage>
        <taxon>Eukaryota</taxon>
        <taxon>Fungi</taxon>
        <taxon>Dikarya</taxon>
        <taxon>Ascomycota</taxon>
        <taxon>Pezizomycotina</taxon>
        <taxon>Eurotiomycetes</taxon>
        <taxon>Eurotiomycetidae</taxon>
        <taxon>Eurotiales</taxon>
        <taxon>Aspergillaceae</taxon>
        <taxon>Aspergillus</taxon>
        <taxon>Aspergillus subgen. Circumdati</taxon>
    </lineage>
</organism>
<reference evidence="3" key="1">
    <citation type="journal article" date="2017" name="Genome Biol.">
        <title>Comparative genomics reveals high biological diversity and specific adaptations in the industrially and medically important fungal genus Aspergillus.</title>
        <authorList>
            <person name="de Vries R.P."/>
            <person name="Riley R."/>
            <person name="Wiebenga A."/>
            <person name="Aguilar-Osorio G."/>
            <person name="Amillis S."/>
            <person name="Uchima C.A."/>
            <person name="Anderluh G."/>
            <person name="Asadollahi M."/>
            <person name="Askin M."/>
            <person name="Barry K."/>
            <person name="Battaglia E."/>
            <person name="Bayram O."/>
            <person name="Benocci T."/>
            <person name="Braus-Stromeyer S.A."/>
            <person name="Caldana C."/>
            <person name="Canovas D."/>
            <person name="Cerqueira G.C."/>
            <person name="Chen F."/>
            <person name="Chen W."/>
            <person name="Choi C."/>
            <person name="Clum A."/>
            <person name="Dos Santos R.A."/>
            <person name="Damasio A.R."/>
            <person name="Diallinas G."/>
            <person name="Emri T."/>
            <person name="Fekete E."/>
            <person name="Flipphi M."/>
            <person name="Freyberg S."/>
            <person name="Gallo A."/>
            <person name="Gournas C."/>
            <person name="Habgood R."/>
            <person name="Hainaut M."/>
            <person name="Harispe M.L."/>
            <person name="Henrissat B."/>
            <person name="Hilden K.S."/>
            <person name="Hope R."/>
            <person name="Hossain A."/>
            <person name="Karabika E."/>
            <person name="Karaffa L."/>
            <person name="Karanyi Z."/>
            <person name="Krasevec N."/>
            <person name="Kuo A."/>
            <person name="Kusch H."/>
            <person name="LaButti K."/>
            <person name="Lagendijk E.L."/>
            <person name="Lapidus A."/>
            <person name="Levasseur A."/>
            <person name="Lindquist E."/>
            <person name="Lipzen A."/>
            <person name="Logrieco A.F."/>
            <person name="MacCabe A."/>
            <person name="Maekelae M.R."/>
            <person name="Malavazi I."/>
            <person name="Melin P."/>
            <person name="Meyer V."/>
            <person name="Mielnichuk N."/>
            <person name="Miskei M."/>
            <person name="Molnar A.P."/>
            <person name="Mule G."/>
            <person name="Ngan C.Y."/>
            <person name="Orejas M."/>
            <person name="Orosz E."/>
            <person name="Ouedraogo J.P."/>
            <person name="Overkamp K.M."/>
            <person name="Park H.-S."/>
            <person name="Perrone G."/>
            <person name="Piumi F."/>
            <person name="Punt P.J."/>
            <person name="Ram A.F."/>
            <person name="Ramon A."/>
            <person name="Rauscher S."/>
            <person name="Record E."/>
            <person name="Riano-Pachon D.M."/>
            <person name="Robert V."/>
            <person name="Roehrig J."/>
            <person name="Ruller R."/>
            <person name="Salamov A."/>
            <person name="Salih N.S."/>
            <person name="Samson R.A."/>
            <person name="Sandor E."/>
            <person name="Sanguinetti M."/>
            <person name="Schuetze T."/>
            <person name="Sepcic K."/>
            <person name="Shelest E."/>
            <person name="Sherlock G."/>
            <person name="Sophianopoulou V."/>
            <person name="Squina F.M."/>
            <person name="Sun H."/>
            <person name="Susca A."/>
            <person name="Todd R.B."/>
            <person name="Tsang A."/>
            <person name="Unkles S.E."/>
            <person name="van de Wiele N."/>
            <person name="van Rossen-Uffink D."/>
            <person name="Oliveira J.V."/>
            <person name="Vesth T.C."/>
            <person name="Visser J."/>
            <person name="Yu J.-H."/>
            <person name="Zhou M."/>
            <person name="Andersen M.R."/>
            <person name="Archer D.B."/>
            <person name="Baker S.E."/>
            <person name="Benoit I."/>
            <person name="Brakhage A.A."/>
            <person name="Braus G.H."/>
            <person name="Fischer R."/>
            <person name="Frisvad J.C."/>
            <person name="Goldman G.H."/>
            <person name="Houbraken J."/>
            <person name="Oakley B."/>
            <person name="Pocsi I."/>
            <person name="Scazzocchio C."/>
            <person name="Seiboth B."/>
            <person name="vanKuyk P.A."/>
            <person name="Wortman J."/>
            <person name="Dyer P.S."/>
            <person name="Grigoriev I.V."/>
        </authorList>
    </citation>
    <scope>NUCLEOTIDE SEQUENCE [LARGE SCALE GENOMIC DNA]</scope>
    <source>
        <strain evidence="3">CBS 106.47</strain>
    </source>
</reference>